<dbReference type="InterPro" id="IPR032805">
    <property type="entry name" value="Wax_synthase_dom"/>
</dbReference>
<keyword evidence="10" id="KW-1185">Reference proteome</keyword>
<dbReference type="GO" id="GO:0008374">
    <property type="term" value="F:O-acyltransferase activity"/>
    <property type="evidence" value="ECO:0007669"/>
    <property type="project" value="InterPro"/>
</dbReference>
<proteinExistence type="inferred from homology"/>
<dbReference type="InterPro" id="IPR044851">
    <property type="entry name" value="Wax_synthase"/>
</dbReference>
<dbReference type="EMBL" id="KN714727">
    <property type="protein sequence ID" value="KUI59240.1"/>
    <property type="molecule type" value="Genomic_DNA"/>
</dbReference>
<evidence type="ECO:0000259" key="8">
    <source>
        <dbReference type="Pfam" id="PF13813"/>
    </source>
</evidence>
<evidence type="ECO:0000256" key="4">
    <source>
        <dbReference type="ARBA" id="ARBA00022679"/>
    </source>
</evidence>
<evidence type="ECO:0000256" key="5">
    <source>
        <dbReference type="ARBA" id="ARBA00022692"/>
    </source>
</evidence>
<dbReference type="GO" id="GO:0016020">
    <property type="term" value="C:membrane"/>
    <property type="evidence" value="ECO:0007669"/>
    <property type="project" value="UniProtKB-SubCell"/>
</dbReference>
<evidence type="ECO:0000313" key="10">
    <source>
        <dbReference type="Proteomes" id="UP000078576"/>
    </source>
</evidence>
<evidence type="ECO:0000256" key="1">
    <source>
        <dbReference type="ARBA" id="ARBA00004141"/>
    </source>
</evidence>
<dbReference type="Pfam" id="PF13813">
    <property type="entry name" value="MBOAT_2"/>
    <property type="match status" value="1"/>
</dbReference>
<comment type="subcellular location">
    <subcellularLocation>
        <location evidence="1">Membrane</location>
        <topology evidence="1">Multi-pass membrane protein</topology>
    </subcellularLocation>
</comment>
<evidence type="ECO:0000256" key="3">
    <source>
        <dbReference type="ARBA" id="ARBA00007282"/>
    </source>
</evidence>
<accession>A0A194V5J3</accession>
<dbReference type="GO" id="GO:0006629">
    <property type="term" value="P:lipid metabolic process"/>
    <property type="evidence" value="ECO:0007669"/>
    <property type="project" value="InterPro"/>
</dbReference>
<dbReference type="STRING" id="694573.A0A194V5J3"/>
<keyword evidence="5" id="KW-0812">Transmembrane</keyword>
<dbReference type="Proteomes" id="UP000078576">
    <property type="component" value="Unassembled WGS sequence"/>
</dbReference>
<comment type="similarity">
    <text evidence="3">Belongs to the wax synthase family.</text>
</comment>
<keyword evidence="6" id="KW-1133">Transmembrane helix</keyword>
<gene>
    <name evidence="9" type="ORF">VP1G_06504</name>
</gene>
<protein>
    <recommendedName>
        <fullName evidence="8">Wax synthase domain-containing protein</fullName>
    </recommendedName>
</protein>
<dbReference type="PANTHER" id="PTHR31595:SF57">
    <property type="entry name" value="OS04G0481900 PROTEIN"/>
    <property type="match status" value="1"/>
</dbReference>
<reference evidence="10" key="1">
    <citation type="submission" date="2014-12" db="EMBL/GenBank/DDBJ databases">
        <title>Genome Sequence of Valsa Canker Pathogens Uncovers a Specific Adaption of Colonization on Woody Bark.</title>
        <authorList>
            <person name="Yin Z."/>
            <person name="Liu H."/>
            <person name="Gao X."/>
            <person name="Li Z."/>
            <person name="Song N."/>
            <person name="Ke X."/>
            <person name="Dai Q."/>
            <person name="Wu Y."/>
            <person name="Sun Y."/>
            <person name="Xu J.-R."/>
            <person name="Kang Z.K."/>
            <person name="Wang L."/>
            <person name="Huang L."/>
        </authorList>
    </citation>
    <scope>NUCLEOTIDE SEQUENCE [LARGE SCALE GENOMIC DNA]</scope>
    <source>
        <strain evidence="10">SXYL134</strain>
    </source>
</reference>
<keyword evidence="7" id="KW-0472">Membrane</keyword>
<evidence type="ECO:0000256" key="7">
    <source>
        <dbReference type="ARBA" id="ARBA00023136"/>
    </source>
</evidence>
<evidence type="ECO:0000313" key="9">
    <source>
        <dbReference type="EMBL" id="KUI59240.1"/>
    </source>
</evidence>
<keyword evidence="4" id="KW-0808">Transferase</keyword>
<organism evidence="9 10">
    <name type="scientific">Cytospora mali</name>
    <name type="common">Apple Valsa canker fungus</name>
    <name type="synonym">Valsa mali</name>
    <dbReference type="NCBI Taxonomy" id="578113"/>
    <lineage>
        <taxon>Eukaryota</taxon>
        <taxon>Fungi</taxon>
        <taxon>Dikarya</taxon>
        <taxon>Ascomycota</taxon>
        <taxon>Pezizomycotina</taxon>
        <taxon>Sordariomycetes</taxon>
        <taxon>Sordariomycetidae</taxon>
        <taxon>Diaporthales</taxon>
        <taxon>Cytosporaceae</taxon>
        <taxon>Cytospora</taxon>
    </lineage>
</organism>
<comment type="pathway">
    <text evidence="2">Secondary metabolite biosynthesis.</text>
</comment>
<evidence type="ECO:0000256" key="2">
    <source>
        <dbReference type="ARBA" id="ARBA00005179"/>
    </source>
</evidence>
<sequence>MADSFSTQTAWMASSAAQRFTDAAELLVLMGDHLPSNWSHQDLCLVNQRFNDIVSQFLYRRISLTATALQPKNVLELVHNPRLHFTRVISLHQKDMLWLDHFPDCDRVDREGRAYWNLPKESINWIEKAVVGIIRKCPNLHTLCYMINEIRLERIVENGFKRPSSSQKLQCLALQLQHSQARRFFSRNGESSGPLRFFLGGIQHSSLLGMFRCFLTGHASLVVDKTLPFFPPRSAASRYARLTVTFLISGLIHHHTDQLMGVSDAENGALVFFLLHAAFIMLEDASRPVLAALVPTRIHHAAGYLWVVTFFVWSSPVWIYSSTRLGIDSAALLPVRVFGPWIQRSLGTD</sequence>
<dbReference type="AlphaFoldDB" id="A0A194V5J3"/>
<evidence type="ECO:0000256" key="6">
    <source>
        <dbReference type="ARBA" id="ARBA00022989"/>
    </source>
</evidence>
<dbReference type="PANTHER" id="PTHR31595">
    <property type="entry name" value="LONG-CHAIN-ALCOHOL O-FATTY-ACYLTRANSFERASE 3-RELATED"/>
    <property type="match status" value="1"/>
</dbReference>
<name>A0A194V5J3_CYTMA</name>
<dbReference type="OrthoDB" id="1077582at2759"/>
<feature type="domain" description="Wax synthase" evidence="8">
    <location>
        <begin position="210"/>
        <end position="275"/>
    </location>
</feature>